<sequence>MKDKQWTDRTSPRKHKHATIDGRFAQNCMKNQDNNIAQTISTVSVTRFKSIFIHPLSIDPKTSSGMDSLSLYSYYGCLWQNTPSTQLDSQATVYCSGLMEGDCVRMEVDMDSNPRTVQFFVNGESGPSFISGLPPSIRIGFTLTKKGTSFRIDRITQQTHPTPISPEMEEIRW</sequence>
<gene>
    <name evidence="1" type="ORF">BLNAU_21818</name>
</gene>
<proteinExistence type="predicted"/>
<reference evidence="1 2" key="1">
    <citation type="journal article" date="2022" name="bioRxiv">
        <title>Genomics of Preaxostyla Flagellates Illuminates Evolutionary Transitions and the Path Towards Mitochondrial Loss.</title>
        <authorList>
            <person name="Novak L.V.F."/>
            <person name="Treitli S.C."/>
            <person name="Pyrih J."/>
            <person name="Halakuc P."/>
            <person name="Pipaliya S.V."/>
            <person name="Vacek V."/>
            <person name="Brzon O."/>
            <person name="Soukal P."/>
            <person name="Eme L."/>
            <person name="Dacks J.B."/>
            <person name="Karnkowska A."/>
            <person name="Elias M."/>
            <person name="Hampl V."/>
        </authorList>
    </citation>
    <scope>NUCLEOTIDE SEQUENCE [LARGE SCALE GENOMIC DNA]</scope>
    <source>
        <strain evidence="1">NAU3</strain>
        <tissue evidence="1">Gut</tissue>
    </source>
</reference>
<protein>
    <submittedName>
        <fullName evidence="1">Uncharacterized protein</fullName>
    </submittedName>
</protein>
<accession>A0ABQ9WUU9</accession>
<organism evidence="1 2">
    <name type="scientific">Blattamonas nauphoetae</name>
    <dbReference type="NCBI Taxonomy" id="2049346"/>
    <lineage>
        <taxon>Eukaryota</taxon>
        <taxon>Metamonada</taxon>
        <taxon>Preaxostyla</taxon>
        <taxon>Oxymonadida</taxon>
        <taxon>Blattamonas</taxon>
    </lineage>
</organism>
<dbReference type="EMBL" id="JARBJD010000355">
    <property type="protein sequence ID" value="KAK2943246.1"/>
    <property type="molecule type" value="Genomic_DNA"/>
</dbReference>
<evidence type="ECO:0000313" key="2">
    <source>
        <dbReference type="Proteomes" id="UP001281761"/>
    </source>
</evidence>
<name>A0ABQ9WUU9_9EUKA</name>
<dbReference type="Proteomes" id="UP001281761">
    <property type="component" value="Unassembled WGS sequence"/>
</dbReference>
<evidence type="ECO:0000313" key="1">
    <source>
        <dbReference type="EMBL" id="KAK2943246.1"/>
    </source>
</evidence>
<comment type="caution">
    <text evidence="1">The sequence shown here is derived from an EMBL/GenBank/DDBJ whole genome shotgun (WGS) entry which is preliminary data.</text>
</comment>
<dbReference type="Gene3D" id="2.60.120.920">
    <property type="match status" value="1"/>
</dbReference>
<dbReference type="InterPro" id="IPR043136">
    <property type="entry name" value="B30.2/SPRY_sf"/>
</dbReference>
<keyword evidence="2" id="KW-1185">Reference proteome</keyword>